<dbReference type="AlphaFoldDB" id="A0A1X9T1J4"/>
<dbReference type="SUPFAM" id="SSF52540">
    <property type="entry name" value="P-loop containing nucleoside triphosphate hydrolases"/>
    <property type="match status" value="1"/>
</dbReference>
<feature type="domain" description="ABC transmembrane type-1" evidence="9">
    <location>
        <begin position="28"/>
        <end position="309"/>
    </location>
</feature>
<feature type="transmembrane region" description="Helical" evidence="7">
    <location>
        <begin position="246"/>
        <end position="268"/>
    </location>
</feature>
<feature type="domain" description="ABC transporter" evidence="8">
    <location>
        <begin position="341"/>
        <end position="573"/>
    </location>
</feature>
<dbReference type="InterPro" id="IPR003593">
    <property type="entry name" value="AAA+_ATPase"/>
</dbReference>
<sequence length="584" mass="65509">MGENMDGIVEVFRRFKSYYKEYIPQFTISIIGMIMASVGTAVSAWLVKPVLDYIFIQKDENLLYLLPYAIIAIYFLKSLGIYLQVYFTAYIGQDMVRRFRHKQLDNILSLDMSFFHKYRSGELMSRIMGDIERIRSIVSNLIPELVREFVTIIGLLCVVIYQSPTLALFSLIVLPAAFYPLSRLAKKMRKLSRTSQETSSDITSVLSEIFANIEIVKANSAQEKELNKFDTQNDKIFKLNLKSVKVNALVSPMMETLGSVGIAVTIIIGGQQVINGEITVGSFFSFLTALFMLYTPIKRITNIYNQMQDAVVASQRTFELLDMSPSIVDGNLNFPNVVNSITIQDLKFSYGDKIALNGINLKVYKGQMIALVGSSGGGKSTLINLLMRFYDPDSGIILINENDISEFKIDNLRQNIGLVTQRVYIFNDTVAANVAYGALLDEAKVIKALKMANAWSFVQNMQNGIYTQLNEYGANLSGGQRQRIAIARALYHDPQILIFDEATSALDNESEQEITKAIENLSSDKIIFVIAHRLSTIKNADKIAVISSGKIAGFGTDKELESECEIYKKLKLVTIEQNETKNSI</sequence>
<protein>
    <submittedName>
        <fullName evidence="10">Lipid A export ATP-binding/permease protein</fullName>
        <ecNumber evidence="10">3.6.3.39</ecNumber>
    </submittedName>
</protein>
<dbReference type="SUPFAM" id="SSF90123">
    <property type="entry name" value="ABC transporter transmembrane region"/>
    <property type="match status" value="1"/>
</dbReference>
<dbReference type="PROSITE" id="PS50929">
    <property type="entry name" value="ABC_TM1F"/>
    <property type="match status" value="1"/>
</dbReference>
<reference evidence="10 11" key="1">
    <citation type="journal article" date="2017" name="Genome Biol. Evol.">
        <title>Comparative Genomic Analysis Identifies a Campylobacter Clade Deficient in Selenium Metabolism.</title>
        <authorList>
            <person name="Miller W.G."/>
            <person name="Yee E."/>
            <person name="Lopes B.S."/>
            <person name="Chapman M.H."/>
            <person name="Huynh S."/>
            <person name="Bono J.L."/>
            <person name="Parker C.T."/>
            <person name="Strachan N.J.C."/>
            <person name="Forbes K.J."/>
        </authorList>
    </citation>
    <scope>NUCLEOTIDE SEQUENCE [LARGE SCALE GENOMIC DNA]</scope>
    <source>
        <strain evidence="10 11">RM8964</strain>
    </source>
</reference>
<organism evidence="10 11">
    <name type="scientific">Campylobacter vicugnae</name>
    <dbReference type="NCBI Taxonomy" id="1660076"/>
    <lineage>
        <taxon>Bacteria</taxon>
        <taxon>Pseudomonadati</taxon>
        <taxon>Campylobacterota</taxon>
        <taxon>Epsilonproteobacteria</taxon>
        <taxon>Campylobacterales</taxon>
        <taxon>Campylobacteraceae</taxon>
        <taxon>Campylobacter</taxon>
    </lineage>
</organism>
<feature type="transmembrane region" description="Helical" evidence="7">
    <location>
        <begin position="280"/>
        <end position="297"/>
    </location>
</feature>
<dbReference type="Pfam" id="PF00005">
    <property type="entry name" value="ABC_tran"/>
    <property type="match status" value="1"/>
</dbReference>
<dbReference type="SMART" id="SM00382">
    <property type="entry name" value="AAA"/>
    <property type="match status" value="1"/>
</dbReference>
<dbReference type="Gene3D" id="1.20.1560.10">
    <property type="entry name" value="ABC transporter type 1, transmembrane domain"/>
    <property type="match status" value="1"/>
</dbReference>
<dbReference type="InterPro" id="IPR027417">
    <property type="entry name" value="P-loop_NTPase"/>
</dbReference>
<evidence type="ECO:0000313" key="10">
    <source>
        <dbReference type="EMBL" id="ARR02380.1"/>
    </source>
</evidence>
<accession>A0A1X9T1J4</accession>
<dbReference type="RefSeq" id="WP_236861151.1">
    <property type="nucleotide sequence ID" value="NZ_CP018791.1"/>
</dbReference>
<comment type="subcellular location">
    <subcellularLocation>
        <location evidence="1">Cell membrane</location>
        <topology evidence="1">Multi-pass membrane protein</topology>
    </subcellularLocation>
</comment>
<keyword evidence="5 7" id="KW-1133">Transmembrane helix</keyword>
<dbReference type="Proteomes" id="UP000194265">
    <property type="component" value="Chromosome"/>
</dbReference>
<feature type="transmembrane region" description="Helical" evidence="7">
    <location>
        <begin position="66"/>
        <end position="92"/>
    </location>
</feature>
<evidence type="ECO:0000256" key="6">
    <source>
        <dbReference type="ARBA" id="ARBA00023136"/>
    </source>
</evidence>
<keyword evidence="6 7" id="KW-0472">Membrane</keyword>
<dbReference type="GO" id="GO:0016887">
    <property type="term" value="F:ATP hydrolysis activity"/>
    <property type="evidence" value="ECO:0007669"/>
    <property type="project" value="InterPro"/>
</dbReference>
<evidence type="ECO:0000256" key="5">
    <source>
        <dbReference type="ARBA" id="ARBA00022989"/>
    </source>
</evidence>
<dbReference type="CDD" id="cd18552">
    <property type="entry name" value="ABC_6TM_MsbA_like"/>
    <property type="match status" value="1"/>
</dbReference>
<dbReference type="EMBL" id="CP018791">
    <property type="protein sequence ID" value="ARR02380.1"/>
    <property type="molecule type" value="Genomic_DNA"/>
</dbReference>
<dbReference type="Pfam" id="PF00664">
    <property type="entry name" value="ABC_membrane"/>
    <property type="match status" value="1"/>
</dbReference>
<dbReference type="EC" id="3.6.3.39" evidence="10"/>
<dbReference type="Gene3D" id="3.40.50.300">
    <property type="entry name" value="P-loop containing nucleotide triphosphate hydrolases"/>
    <property type="match status" value="1"/>
</dbReference>
<evidence type="ECO:0000256" key="7">
    <source>
        <dbReference type="SAM" id="Phobius"/>
    </source>
</evidence>
<dbReference type="InterPro" id="IPR039421">
    <property type="entry name" value="Type_1_exporter"/>
</dbReference>
<feature type="transmembrane region" description="Helical" evidence="7">
    <location>
        <begin position="167"/>
        <end position="185"/>
    </location>
</feature>
<keyword evidence="2 7" id="KW-0812">Transmembrane</keyword>
<evidence type="ECO:0000256" key="4">
    <source>
        <dbReference type="ARBA" id="ARBA00022840"/>
    </source>
</evidence>
<dbReference type="InterPro" id="IPR036640">
    <property type="entry name" value="ABC1_TM_sf"/>
</dbReference>
<dbReference type="GO" id="GO:0005524">
    <property type="term" value="F:ATP binding"/>
    <property type="evidence" value="ECO:0007669"/>
    <property type="project" value="UniProtKB-KW"/>
</dbReference>
<dbReference type="InterPro" id="IPR017871">
    <property type="entry name" value="ABC_transporter-like_CS"/>
</dbReference>
<keyword evidence="4 10" id="KW-0067">ATP-binding</keyword>
<dbReference type="GO" id="GO:0015421">
    <property type="term" value="F:ABC-type oligopeptide transporter activity"/>
    <property type="evidence" value="ECO:0007669"/>
    <property type="project" value="TreeGrafter"/>
</dbReference>
<dbReference type="PANTHER" id="PTHR43394">
    <property type="entry name" value="ATP-DEPENDENT PERMEASE MDL1, MITOCHONDRIAL"/>
    <property type="match status" value="1"/>
</dbReference>
<evidence type="ECO:0000256" key="2">
    <source>
        <dbReference type="ARBA" id="ARBA00022692"/>
    </source>
</evidence>
<dbReference type="GO" id="GO:0005886">
    <property type="term" value="C:plasma membrane"/>
    <property type="evidence" value="ECO:0007669"/>
    <property type="project" value="UniProtKB-SubCell"/>
</dbReference>
<keyword evidence="10" id="KW-0378">Hydrolase</keyword>
<evidence type="ECO:0000259" key="9">
    <source>
        <dbReference type="PROSITE" id="PS50929"/>
    </source>
</evidence>
<evidence type="ECO:0000256" key="3">
    <source>
        <dbReference type="ARBA" id="ARBA00022741"/>
    </source>
</evidence>
<proteinExistence type="predicted"/>
<evidence type="ECO:0000259" key="8">
    <source>
        <dbReference type="PROSITE" id="PS50893"/>
    </source>
</evidence>
<dbReference type="PANTHER" id="PTHR43394:SF1">
    <property type="entry name" value="ATP-BINDING CASSETTE SUB-FAMILY B MEMBER 10, MITOCHONDRIAL"/>
    <property type="match status" value="1"/>
</dbReference>
<dbReference type="PROSITE" id="PS00211">
    <property type="entry name" value="ABC_TRANSPORTER_1"/>
    <property type="match status" value="1"/>
</dbReference>
<gene>
    <name evidence="10" type="primary">msbA</name>
    <name evidence="10" type="ORF">CVIC8964_0970</name>
</gene>
<dbReference type="PROSITE" id="PS50893">
    <property type="entry name" value="ABC_TRANSPORTER_2"/>
    <property type="match status" value="1"/>
</dbReference>
<dbReference type="InterPro" id="IPR011527">
    <property type="entry name" value="ABC1_TM_dom"/>
</dbReference>
<name>A0A1X9T1J4_9BACT</name>
<dbReference type="InterPro" id="IPR003439">
    <property type="entry name" value="ABC_transporter-like_ATP-bd"/>
</dbReference>
<dbReference type="STRING" id="1660074.CVIC8964_0970"/>
<dbReference type="FunFam" id="3.40.50.300:FF:000218">
    <property type="entry name" value="Multidrug ABC transporter ATP-binding protein"/>
    <property type="match status" value="1"/>
</dbReference>
<evidence type="ECO:0000313" key="11">
    <source>
        <dbReference type="Proteomes" id="UP000194265"/>
    </source>
</evidence>
<feature type="transmembrane region" description="Helical" evidence="7">
    <location>
        <begin position="22"/>
        <end position="46"/>
    </location>
</feature>
<keyword evidence="3" id="KW-0547">Nucleotide-binding</keyword>
<evidence type="ECO:0000256" key="1">
    <source>
        <dbReference type="ARBA" id="ARBA00004651"/>
    </source>
</evidence>